<reference evidence="3" key="1">
    <citation type="submission" date="2009-09" db="EMBL/GenBank/DDBJ databases">
        <title>The complete chromosome of Sebaldella termitidis ATCC 33386.</title>
        <authorList>
            <consortium name="US DOE Joint Genome Institute (JGI-PGF)"/>
            <person name="Lucas S."/>
            <person name="Copeland A."/>
            <person name="Lapidus A."/>
            <person name="Glavina del Rio T."/>
            <person name="Dalin E."/>
            <person name="Tice H."/>
            <person name="Bruce D."/>
            <person name="Goodwin L."/>
            <person name="Pitluck S."/>
            <person name="Kyrpides N."/>
            <person name="Mavromatis K."/>
            <person name="Ivanova N."/>
            <person name="Mikhailova N."/>
            <person name="Sims D."/>
            <person name="Meincke L."/>
            <person name="Brettin T."/>
            <person name="Detter J.C."/>
            <person name="Han C."/>
            <person name="Larimer F."/>
            <person name="Land M."/>
            <person name="Hauser L."/>
            <person name="Markowitz V."/>
            <person name="Cheng J.F."/>
            <person name="Hugenholtz P."/>
            <person name="Woyke T."/>
            <person name="Wu D."/>
            <person name="Eisen J.A."/>
        </authorList>
    </citation>
    <scope>NUCLEOTIDE SEQUENCE [LARGE SCALE GENOMIC DNA]</scope>
    <source>
        <strain evidence="3">ATCC 33386 / NCTC 11300</strain>
    </source>
</reference>
<feature type="transmembrane region" description="Helical" evidence="1">
    <location>
        <begin position="111"/>
        <end position="133"/>
    </location>
</feature>
<accession>D1AK98</accession>
<protein>
    <submittedName>
        <fullName evidence="2">Uncharacterized protein</fullName>
    </submittedName>
</protein>
<gene>
    <name evidence="2" type="ordered locus">Sterm_2160</name>
</gene>
<dbReference type="AlphaFoldDB" id="D1AK98"/>
<dbReference type="RefSeq" id="WP_012861608.1">
    <property type="nucleotide sequence ID" value="NC_013517.1"/>
</dbReference>
<keyword evidence="1" id="KW-1133">Transmembrane helix</keyword>
<organism evidence="2 3">
    <name type="scientific">Sebaldella termitidis (strain ATCC 33386 / NCTC 11300)</name>
    <dbReference type="NCBI Taxonomy" id="526218"/>
    <lineage>
        <taxon>Bacteria</taxon>
        <taxon>Fusobacteriati</taxon>
        <taxon>Fusobacteriota</taxon>
        <taxon>Fusobacteriia</taxon>
        <taxon>Fusobacteriales</taxon>
        <taxon>Leptotrichiaceae</taxon>
        <taxon>Sebaldella</taxon>
    </lineage>
</organism>
<name>D1AK98_SEBTE</name>
<dbReference type="KEGG" id="str:Sterm_2160"/>
<evidence type="ECO:0000313" key="3">
    <source>
        <dbReference type="Proteomes" id="UP000000845"/>
    </source>
</evidence>
<dbReference type="EMBL" id="CP001739">
    <property type="protein sequence ID" value="ACZ09014.1"/>
    <property type="molecule type" value="Genomic_DNA"/>
</dbReference>
<feature type="transmembrane region" description="Helical" evidence="1">
    <location>
        <begin position="36"/>
        <end position="53"/>
    </location>
</feature>
<keyword evidence="3" id="KW-1185">Reference proteome</keyword>
<feature type="transmembrane region" description="Helical" evidence="1">
    <location>
        <begin position="6"/>
        <end position="24"/>
    </location>
</feature>
<proteinExistence type="predicted"/>
<dbReference type="HOGENOM" id="CLU_1894738_0_0_0"/>
<feature type="transmembrane region" description="Helical" evidence="1">
    <location>
        <begin position="80"/>
        <end position="99"/>
    </location>
</feature>
<dbReference type="STRING" id="526218.Sterm_2160"/>
<keyword evidence="1" id="KW-0812">Transmembrane</keyword>
<evidence type="ECO:0000256" key="1">
    <source>
        <dbReference type="SAM" id="Phobius"/>
    </source>
</evidence>
<reference evidence="2 3" key="2">
    <citation type="journal article" date="2010" name="Stand. Genomic Sci.">
        <title>Complete genome sequence of Sebaldella termitidis type strain (NCTC 11300).</title>
        <authorList>
            <person name="Harmon-Smith M."/>
            <person name="Celia L."/>
            <person name="Chertkov O."/>
            <person name="Lapidus A."/>
            <person name="Copeland A."/>
            <person name="Glavina Del Rio T."/>
            <person name="Nolan M."/>
            <person name="Lucas S."/>
            <person name="Tice H."/>
            <person name="Cheng J.F."/>
            <person name="Han C."/>
            <person name="Detter J.C."/>
            <person name="Bruce D."/>
            <person name="Goodwin L."/>
            <person name="Pitluck S."/>
            <person name="Pati A."/>
            <person name="Liolios K."/>
            <person name="Ivanova N."/>
            <person name="Mavromatis K."/>
            <person name="Mikhailova N."/>
            <person name="Chen A."/>
            <person name="Palaniappan K."/>
            <person name="Land M."/>
            <person name="Hauser L."/>
            <person name="Chang Y.J."/>
            <person name="Jeffries C.D."/>
            <person name="Brettin T."/>
            <person name="Goker M."/>
            <person name="Beck B."/>
            <person name="Bristow J."/>
            <person name="Eisen J.A."/>
            <person name="Markowitz V."/>
            <person name="Hugenholtz P."/>
            <person name="Kyrpides N.C."/>
            <person name="Klenk H.P."/>
            <person name="Chen F."/>
        </authorList>
    </citation>
    <scope>NUCLEOTIDE SEQUENCE [LARGE SCALE GENOMIC DNA]</scope>
    <source>
        <strain evidence="3">ATCC 33386 / NCTC 11300</strain>
    </source>
</reference>
<keyword evidence="1" id="KW-0472">Membrane</keyword>
<evidence type="ECO:0000313" key="2">
    <source>
        <dbReference type="EMBL" id="ACZ09014.1"/>
    </source>
</evidence>
<sequence>MIDTVYIIFLIIFNFYKILTGYSYLTSKYLKNKEKLVIMILIIEILSFIYIFYSRLIPLTAPSFILIGAAGETYFHVKNFFIIFSVCYLIFDLGFLAYLSGINIKILFRKYRIVSIATGLLFLFNGIFSIFIFI</sequence>
<dbReference type="Proteomes" id="UP000000845">
    <property type="component" value="Chromosome"/>
</dbReference>